<dbReference type="STRING" id="50429.A0A2B4RCG5"/>
<dbReference type="PRINTS" id="PR00401">
    <property type="entry name" value="SH2DOMAIN"/>
</dbReference>
<dbReference type="Pfam" id="PF00640">
    <property type="entry name" value="PID"/>
    <property type="match status" value="1"/>
</dbReference>
<dbReference type="Gene3D" id="3.30.505.10">
    <property type="entry name" value="SH2 domain"/>
    <property type="match status" value="1"/>
</dbReference>
<protein>
    <submittedName>
        <fullName evidence="6">SHC-transforming protein 4</fullName>
    </submittedName>
</protein>
<dbReference type="PANTHER" id="PTHR10337">
    <property type="entry name" value="SHC TRANSFORMING PROTEIN"/>
    <property type="match status" value="1"/>
</dbReference>
<evidence type="ECO:0000313" key="6">
    <source>
        <dbReference type="EMBL" id="PFX16054.1"/>
    </source>
</evidence>
<feature type="compositionally biased region" description="Polar residues" evidence="3">
    <location>
        <begin position="441"/>
        <end position="451"/>
    </location>
</feature>
<dbReference type="GO" id="GO:0005886">
    <property type="term" value="C:plasma membrane"/>
    <property type="evidence" value="ECO:0007669"/>
    <property type="project" value="TreeGrafter"/>
</dbReference>
<dbReference type="AlphaFoldDB" id="A0A2B4RCG5"/>
<accession>A0A2B4RCG5</accession>
<evidence type="ECO:0000313" key="7">
    <source>
        <dbReference type="Proteomes" id="UP000225706"/>
    </source>
</evidence>
<dbReference type="PRINTS" id="PR00629">
    <property type="entry name" value="SHCPIDOMAIN"/>
</dbReference>
<dbReference type="SMART" id="SM00462">
    <property type="entry name" value="PTB"/>
    <property type="match status" value="1"/>
</dbReference>
<dbReference type="EMBL" id="LSMT01000581">
    <property type="protein sequence ID" value="PFX16054.1"/>
    <property type="molecule type" value="Genomic_DNA"/>
</dbReference>
<feature type="compositionally biased region" description="Polar residues" evidence="3">
    <location>
        <begin position="357"/>
        <end position="380"/>
    </location>
</feature>
<dbReference type="InterPro" id="IPR000980">
    <property type="entry name" value="SH2"/>
</dbReference>
<evidence type="ECO:0000256" key="2">
    <source>
        <dbReference type="PROSITE-ProRule" id="PRU00191"/>
    </source>
</evidence>
<dbReference type="SMART" id="SM00252">
    <property type="entry name" value="SH2"/>
    <property type="match status" value="1"/>
</dbReference>
<evidence type="ECO:0000256" key="3">
    <source>
        <dbReference type="SAM" id="MobiDB-lite"/>
    </source>
</evidence>
<name>A0A2B4RCG5_STYPI</name>
<dbReference type="PROSITE" id="PS50001">
    <property type="entry name" value="SH2"/>
    <property type="match status" value="1"/>
</dbReference>
<dbReference type="InterPro" id="IPR006019">
    <property type="entry name" value="PID_Shc-like"/>
</dbReference>
<dbReference type="InterPro" id="IPR006020">
    <property type="entry name" value="PTB/PI_dom"/>
</dbReference>
<dbReference type="PROSITE" id="PS01179">
    <property type="entry name" value="PID"/>
    <property type="match status" value="1"/>
</dbReference>
<feature type="domain" description="SH2" evidence="5">
    <location>
        <begin position="456"/>
        <end position="547"/>
    </location>
</feature>
<reference evidence="7" key="1">
    <citation type="journal article" date="2017" name="bioRxiv">
        <title>Comparative analysis of the genomes of Stylophora pistillata and Acropora digitifera provides evidence for extensive differences between species of corals.</title>
        <authorList>
            <person name="Voolstra C.R."/>
            <person name="Li Y."/>
            <person name="Liew Y.J."/>
            <person name="Baumgarten S."/>
            <person name="Zoccola D."/>
            <person name="Flot J.-F."/>
            <person name="Tambutte S."/>
            <person name="Allemand D."/>
            <person name="Aranda M."/>
        </authorList>
    </citation>
    <scope>NUCLEOTIDE SEQUENCE [LARGE SCALE GENOMIC DNA]</scope>
</reference>
<feature type="compositionally biased region" description="Basic and acidic residues" evidence="3">
    <location>
        <begin position="342"/>
        <end position="355"/>
    </location>
</feature>
<dbReference type="GO" id="GO:0007169">
    <property type="term" value="P:cell surface receptor protein tyrosine kinase signaling pathway"/>
    <property type="evidence" value="ECO:0007669"/>
    <property type="project" value="TreeGrafter"/>
</dbReference>
<dbReference type="CDD" id="cd01209">
    <property type="entry name" value="PTB_Shc"/>
    <property type="match status" value="1"/>
</dbReference>
<dbReference type="CDD" id="cd09925">
    <property type="entry name" value="SH2_SHC"/>
    <property type="match status" value="1"/>
</dbReference>
<keyword evidence="1 2" id="KW-0727">SH2 domain</keyword>
<gene>
    <name evidence="6" type="primary">SHC4</name>
    <name evidence="6" type="ORF">AWC38_SpisGene19697</name>
</gene>
<evidence type="ECO:0000259" key="5">
    <source>
        <dbReference type="PROSITE" id="PS50001"/>
    </source>
</evidence>
<dbReference type="InterPro" id="IPR051235">
    <property type="entry name" value="CEP152/SHC-Transforming"/>
</dbReference>
<evidence type="ECO:0000259" key="4">
    <source>
        <dbReference type="PROSITE" id="PS01179"/>
    </source>
</evidence>
<dbReference type="InterPro" id="IPR011993">
    <property type="entry name" value="PH-like_dom_sf"/>
</dbReference>
<dbReference type="SUPFAM" id="SSF50729">
    <property type="entry name" value="PH domain-like"/>
    <property type="match status" value="1"/>
</dbReference>
<dbReference type="Gene3D" id="2.30.29.30">
    <property type="entry name" value="Pleckstrin-homology domain (PH domain)/Phosphotyrosine-binding domain (PTB)"/>
    <property type="match status" value="1"/>
</dbReference>
<organism evidence="6 7">
    <name type="scientific">Stylophora pistillata</name>
    <name type="common">Smooth cauliflower coral</name>
    <dbReference type="NCBI Taxonomy" id="50429"/>
    <lineage>
        <taxon>Eukaryota</taxon>
        <taxon>Metazoa</taxon>
        <taxon>Cnidaria</taxon>
        <taxon>Anthozoa</taxon>
        <taxon>Hexacorallia</taxon>
        <taxon>Scleractinia</taxon>
        <taxon>Astrocoeniina</taxon>
        <taxon>Pocilloporidae</taxon>
        <taxon>Stylophora</taxon>
    </lineage>
</organism>
<dbReference type="OrthoDB" id="9938362at2759"/>
<dbReference type="InterPro" id="IPR036860">
    <property type="entry name" value="SH2_dom_sf"/>
</dbReference>
<proteinExistence type="predicted"/>
<comment type="caution">
    <text evidence="6">The sequence shown here is derived from an EMBL/GenBank/DDBJ whole genome shotgun (WGS) entry which is preliminary data.</text>
</comment>
<dbReference type="FunFam" id="2.30.29.30:FF:000377">
    <property type="entry name" value="Shc transforming protein"/>
    <property type="match status" value="1"/>
</dbReference>
<dbReference type="Proteomes" id="UP000225706">
    <property type="component" value="Unassembled WGS sequence"/>
</dbReference>
<feature type="domain" description="PID" evidence="4">
    <location>
        <begin position="38"/>
        <end position="206"/>
    </location>
</feature>
<dbReference type="InterPro" id="IPR035676">
    <property type="entry name" value="SHC_SH2"/>
</dbReference>
<dbReference type="SUPFAM" id="SSF55550">
    <property type="entry name" value="SH2 domain"/>
    <property type="match status" value="1"/>
</dbReference>
<dbReference type="GO" id="GO:0030971">
    <property type="term" value="F:receptor tyrosine kinase binding"/>
    <property type="evidence" value="ECO:0007669"/>
    <property type="project" value="TreeGrafter"/>
</dbReference>
<dbReference type="PANTHER" id="PTHR10337:SF11">
    <property type="entry name" value="DSHC PROTEIN"/>
    <property type="match status" value="1"/>
</dbReference>
<sequence>MFGKKKSNDPSAEWTKTGSFVHKPQRGWLHSDNSLKEGGVCYAVKYVGCLQVLKSMRTLPYDLRQQVTREAILRCSEAAGYQLSRRKKAGKNIQKLLGEVPGMVNSGCAVNMTVSSLGIKLTSIESGRVVANHDMQGISFASGGEKDCIDMIGYVAKDQVNGRACFVLDCGGGLAYDVINTLGQAFEIRFKMFLQNPPLATEVPERFSDTLFDESEEHTYEMEYEEPKNDGLPLPSHTYEAPIDSRQPGYTALRNTSSHVLGDYDNPNRLTNAHGYDVPKGSLVGYEAPKIKERGDYEHPSERSNSRNGVNQSGSLMFAAGACYENPNGAAFYENPLATPRVPDRSDSLERHPLDLQDSSLYDNPSSPRSGSGERQNQWATFDGEMPPPPPPAATNPDSHDYLTPRPTPRKKPPVPKPYAVSKSEKEKQQEQSQYQPQQSAPTEGTQSTPLESEVWYHGPMSRAEAELLLEDEGDFLVRESKSKAGQYVLSGVQNGQPRHLLLVDPEGKVRTKDREFSSVQELVVYHVNNALPIISSGSQVTITHPVHRQ</sequence>
<dbReference type="GO" id="GO:0035556">
    <property type="term" value="P:intracellular signal transduction"/>
    <property type="evidence" value="ECO:0007669"/>
    <property type="project" value="InterPro"/>
</dbReference>
<feature type="compositionally biased region" description="Low complexity" evidence="3">
    <location>
        <begin position="431"/>
        <end position="440"/>
    </location>
</feature>
<keyword evidence="7" id="KW-1185">Reference proteome</keyword>
<feature type="region of interest" description="Disordered" evidence="3">
    <location>
        <begin position="335"/>
        <end position="451"/>
    </location>
</feature>
<dbReference type="Pfam" id="PF00017">
    <property type="entry name" value="SH2"/>
    <property type="match status" value="1"/>
</dbReference>
<evidence type="ECO:0000256" key="1">
    <source>
        <dbReference type="ARBA" id="ARBA00022999"/>
    </source>
</evidence>